<accession>A0A830GM59</accession>
<dbReference type="RefSeq" id="WP_188996544.1">
    <property type="nucleotide sequence ID" value="NZ_BMOU01000002.1"/>
</dbReference>
<evidence type="ECO:0000256" key="1">
    <source>
        <dbReference type="SAM" id="Phobius"/>
    </source>
</evidence>
<keyword evidence="1" id="KW-0812">Transmembrane</keyword>
<evidence type="ECO:0000313" key="2">
    <source>
        <dbReference type="EMBL" id="GGN92893.1"/>
    </source>
</evidence>
<dbReference type="EMBL" id="BMOU01000002">
    <property type="protein sequence ID" value="GGN92893.1"/>
    <property type="molecule type" value="Genomic_DNA"/>
</dbReference>
<dbReference type="Proteomes" id="UP000605784">
    <property type="component" value="Unassembled WGS sequence"/>
</dbReference>
<comment type="caution">
    <text evidence="2">The sequence shown here is derived from an EMBL/GenBank/DDBJ whole genome shotgun (WGS) entry which is preliminary data.</text>
</comment>
<dbReference type="AlphaFoldDB" id="A0A830GM59"/>
<proteinExistence type="predicted"/>
<feature type="transmembrane region" description="Helical" evidence="1">
    <location>
        <begin position="74"/>
        <end position="92"/>
    </location>
</feature>
<feature type="transmembrane region" description="Helical" evidence="1">
    <location>
        <begin position="43"/>
        <end position="62"/>
    </location>
</feature>
<reference evidence="2" key="2">
    <citation type="submission" date="2020-09" db="EMBL/GenBank/DDBJ databases">
        <authorList>
            <person name="Sun Q."/>
            <person name="Ohkuma M."/>
        </authorList>
    </citation>
    <scope>NUCLEOTIDE SEQUENCE</scope>
    <source>
        <strain evidence="2">JCM 17820</strain>
    </source>
</reference>
<sequence>MLSGFLWDFALPFALVAVLLAAVDRYQDTRLLAYLSADRERTVLFVGGIALVVAFVASTYALGSPPPLEGRYDFSLYHVGFAVLLVGVFMTGHGGRHYATATTLRDAAHVAPSDLPTEGTAAVTGTAEPVAGTVTAPHSGDSALVAEAGRLVGGETYAATADTSRAQQLLDAERVGVPFEVTDEYGGVRVDPDAVSLAFLVGETDGATLERRVDSGDEVTVVGRADGGRLVDPLVVAHAGNPSLRQFATNVPRVATLGPVLVLLGVGVMLLTAGVV</sequence>
<name>A0A830GM59_9EURY</name>
<keyword evidence="1" id="KW-1133">Transmembrane helix</keyword>
<keyword evidence="3" id="KW-1185">Reference proteome</keyword>
<feature type="transmembrane region" description="Helical" evidence="1">
    <location>
        <begin position="6"/>
        <end position="23"/>
    </location>
</feature>
<gene>
    <name evidence="2" type="ORF">GCM10009030_17640</name>
</gene>
<keyword evidence="1" id="KW-0472">Membrane</keyword>
<reference evidence="2" key="1">
    <citation type="journal article" date="2014" name="Int. J. Syst. Evol. Microbiol.">
        <title>Complete genome sequence of Corynebacterium casei LMG S-19264T (=DSM 44701T), isolated from a smear-ripened cheese.</title>
        <authorList>
            <consortium name="US DOE Joint Genome Institute (JGI-PGF)"/>
            <person name="Walter F."/>
            <person name="Albersmeier A."/>
            <person name="Kalinowski J."/>
            <person name="Ruckert C."/>
        </authorList>
    </citation>
    <scope>NUCLEOTIDE SEQUENCE</scope>
    <source>
        <strain evidence="2">JCM 17820</strain>
    </source>
</reference>
<evidence type="ECO:0000313" key="3">
    <source>
        <dbReference type="Proteomes" id="UP000605784"/>
    </source>
</evidence>
<feature type="transmembrane region" description="Helical" evidence="1">
    <location>
        <begin position="254"/>
        <end position="275"/>
    </location>
</feature>
<protein>
    <submittedName>
        <fullName evidence="2">Uncharacterized protein</fullName>
    </submittedName>
</protein>
<organism evidence="2 3">
    <name type="scientific">Haloarcula pellucida</name>
    <dbReference type="NCBI Taxonomy" id="1427151"/>
    <lineage>
        <taxon>Archaea</taxon>
        <taxon>Methanobacteriati</taxon>
        <taxon>Methanobacteriota</taxon>
        <taxon>Stenosarchaea group</taxon>
        <taxon>Halobacteria</taxon>
        <taxon>Halobacteriales</taxon>
        <taxon>Haloarculaceae</taxon>
        <taxon>Haloarcula</taxon>
    </lineage>
</organism>